<comment type="subcellular location">
    <subcellularLocation>
        <location evidence="2">Host cytoplasm</location>
    </subcellularLocation>
    <subcellularLocation>
        <location evidence="1">Host nucleus</location>
    </subcellularLocation>
</comment>
<dbReference type="RefSeq" id="YP_009328899.1">
    <property type="nucleotide sequence ID" value="NC_032105.1"/>
</dbReference>
<feature type="compositionally biased region" description="Basic and acidic residues" evidence="12">
    <location>
        <begin position="21"/>
        <end position="36"/>
    </location>
</feature>
<proteinExistence type="inferred from homology"/>
<comment type="subunit">
    <text evidence="11">Interacts with host PML-4 and PML-5; this interaction promotes efficient subnuclear targeting of E1B-55K to PML nuclear bodies. Interacts with E4-ORF3 protein. Interacts with E4-ORF6 protein.</text>
</comment>
<evidence type="ECO:0000256" key="4">
    <source>
        <dbReference type="ARBA" id="ARBA00022118"/>
    </source>
</evidence>
<dbReference type="InterPro" id="IPR012334">
    <property type="entry name" value="Pectin_lyas_fold"/>
</dbReference>
<keyword evidence="6" id="KW-1035">Host cytoplasm</keyword>
<evidence type="ECO:0000256" key="12">
    <source>
        <dbReference type="SAM" id="MobiDB-lite"/>
    </source>
</evidence>
<comment type="function">
    <text evidence="10">Plays a major role to prevent cellular inhibition of viral genome replication. Assembles an SCF-like E3 ubiquitin ligase complex based on the cellular proteins ELOB, ELOC, CUL5 and RBX1, in cooperation with viral E4orf6. This viral RING-type ligase ubiquitinates cellular substrates and targets them to proteasomal degradation: TP53/p53, LIG4, MRE11-RAD50-NBS1 (MRN) complex, ITGA3, DAXX and BLM. E1B-55K probably acts as the substrate-specific adapter of the SCF-like E3 ubiquitin ligase complex. Degradation of host TP53/p53 activity is essential for preventing E1A-induced TP53 accumulation that would otherwise lead to cell apoptosis and growth arrest. E1B-55K also inactivates TP53 transcription-factor activity by binding its transactivation domain. E1B-55K also functions as a SUMO1 E3 ligase for TP53 which causes the latter to be sequestered in promyelocytic leukemia (PML) nuclear bodies thereby contributing to maximal inhibition of TP53 function.</text>
</comment>
<evidence type="ECO:0000256" key="10">
    <source>
        <dbReference type="ARBA" id="ARBA00046084"/>
    </source>
</evidence>
<dbReference type="GO" id="GO:0042025">
    <property type="term" value="C:host cell nucleus"/>
    <property type="evidence" value="ECO:0007669"/>
    <property type="project" value="UniProtKB-SubCell"/>
</dbReference>
<keyword evidence="14" id="KW-1185">Reference proteome</keyword>
<reference evidence="13" key="1">
    <citation type="journal article" date="2016" name="Virol. J.">
        <title>Isolation and characterization of adenoviruses infecting endangered golden snub-nosed monkeys (Rhinopithecus roxellana).</title>
        <authorList>
            <person name="Tan B."/>
            <person name="Wu L.J."/>
            <person name="Yang X.L."/>
            <person name="Li B."/>
            <person name="Zhang W."/>
            <person name="Lei Y.S."/>
            <person name="Li Y."/>
            <person name="Yang G.X."/>
            <person name="Chen J."/>
            <person name="Chen G."/>
            <person name="Wang H.Z."/>
            <person name="Shi Z.L."/>
        </authorList>
    </citation>
    <scope>NUCLEOTIDE SEQUENCE [LARGE SCALE GENOMIC DNA]</scope>
    <source>
        <strain evidence="13">WIV19</strain>
    </source>
</reference>
<feature type="region of interest" description="Disordered" evidence="12">
    <location>
        <begin position="1"/>
        <end position="115"/>
    </location>
</feature>
<dbReference type="KEGG" id="vg:30522834"/>
<dbReference type="GO" id="GO:0052150">
    <property type="term" value="P:symbiont-mediated perturbation of host apoptosis"/>
    <property type="evidence" value="ECO:0007669"/>
    <property type="project" value="UniProtKB-KW"/>
</dbReference>
<evidence type="ECO:0000256" key="3">
    <source>
        <dbReference type="ARBA" id="ARBA00008605"/>
    </source>
</evidence>
<evidence type="ECO:0000256" key="5">
    <source>
        <dbReference type="ARBA" id="ARBA00022518"/>
    </source>
</evidence>
<evidence type="ECO:0000256" key="6">
    <source>
        <dbReference type="ARBA" id="ARBA00023200"/>
    </source>
</evidence>
<feature type="compositionally biased region" description="Gly residues" evidence="12">
    <location>
        <begin position="66"/>
        <end position="79"/>
    </location>
</feature>
<comment type="similarity">
    <text evidence="3">Belongs to the adenoviridae E1B 55 kDa protein family.</text>
</comment>
<evidence type="ECO:0000313" key="14">
    <source>
        <dbReference type="Proteomes" id="UP000201862"/>
    </source>
</evidence>
<name>A0A1L3INW5_9ADEN</name>
<dbReference type="InterPro" id="IPR011050">
    <property type="entry name" value="Pectin_lyase_fold/virulence"/>
</dbReference>
<evidence type="ECO:0000313" key="13">
    <source>
        <dbReference type="EMBL" id="APG53792.1"/>
    </source>
</evidence>
<feature type="compositionally biased region" description="Low complexity" evidence="12">
    <location>
        <begin position="49"/>
        <end position="65"/>
    </location>
</feature>
<protein>
    <recommendedName>
        <fullName evidence="4">E1B 55 kDa protein</fullName>
    </recommendedName>
    <alternativeName>
        <fullName evidence="8">E1B protein, large T-antigen</fullName>
    </alternativeName>
    <alternativeName>
        <fullName evidence="9">E1B-495R</fullName>
    </alternativeName>
</protein>
<dbReference type="Pfam" id="PF01696">
    <property type="entry name" value="Adeno_E1B_55K"/>
    <property type="match status" value="1"/>
</dbReference>
<evidence type="ECO:0000256" key="7">
    <source>
        <dbReference type="ARBA" id="ARBA00023323"/>
    </source>
</evidence>
<dbReference type="GO" id="GO:0030430">
    <property type="term" value="C:host cell cytoplasm"/>
    <property type="evidence" value="ECO:0007669"/>
    <property type="project" value="UniProtKB-SubCell"/>
</dbReference>
<dbReference type="EMBL" id="KX505867">
    <property type="protein sequence ID" value="APG53792.1"/>
    <property type="molecule type" value="Genomic_DNA"/>
</dbReference>
<evidence type="ECO:0000256" key="11">
    <source>
        <dbReference type="ARBA" id="ARBA00046912"/>
    </source>
</evidence>
<evidence type="ECO:0000256" key="9">
    <source>
        <dbReference type="ARBA" id="ARBA00031863"/>
    </source>
</evidence>
<dbReference type="SUPFAM" id="SSF51126">
    <property type="entry name" value="Pectin lyase-like"/>
    <property type="match status" value="1"/>
</dbReference>
<accession>A0A1L3INW5</accession>
<dbReference type="GeneID" id="30522834"/>
<evidence type="ECO:0000256" key="1">
    <source>
        <dbReference type="ARBA" id="ARBA00004147"/>
    </source>
</evidence>
<evidence type="ECO:0000256" key="2">
    <source>
        <dbReference type="ARBA" id="ARBA00004192"/>
    </source>
</evidence>
<dbReference type="OrthoDB" id="3297at10239"/>
<keyword evidence="7" id="KW-0945">Host-virus interaction</keyword>
<dbReference type="InterPro" id="IPR002612">
    <property type="entry name" value="Adeno_E1B_55kDa"/>
</dbReference>
<keyword evidence="5" id="KW-0244">Early protein</keyword>
<evidence type="ECO:0000256" key="8">
    <source>
        <dbReference type="ARBA" id="ARBA00030428"/>
    </source>
</evidence>
<organism evidence="13">
    <name type="scientific">simian adenovirus 55</name>
    <dbReference type="NCBI Taxonomy" id="2848082"/>
    <lineage>
        <taxon>Viruses</taxon>
        <taxon>Varidnaviria</taxon>
        <taxon>Bamfordvirae</taxon>
        <taxon>Preplasmiviricota</taxon>
        <taxon>Polisuviricotina</taxon>
        <taxon>Pharingeaviricetes</taxon>
        <taxon>Rowavirales</taxon>
        <taxon>Adenoviridae</taxon>
        <taxon>Mastadenovirus</taxon>
        <taxon>Mastadenovirus flavi</taxon>
        <taxon>Simian mastadenovirus I</taxon>
    </lineage>
</organism>
<dbReference type="Gene3D" id="2.160.20.10">
    <property type="entry name" value="Single-stranded right-handed beta-helix, Pectin lyase-like"/>
    <property type="match status" value="1"/>
</dbReference>
<sequence length="503" mass="55165">MEPGDVPEPGVHPGFFDAEPVEDRAEEGQEALRENVRAPSFADPEDRASSGSVAVGSPGEPSRGGPSSGAGPSGGGGGLEIPDPFPELSLGAVGGGQGGASAEEGQPSRGQKRELEPLYNYLTDITMTMMSKNRLETVWFPDVWEDFEKGDMHLLEKYNFEQIRTYWMNPGEDWEVVLNRYGKVALRPDCRYHVRDKVIIRRTVYIMGNGATIEMADPRRGGFVASMLEMCPGVVGFSGVTFHNVRFCGNDFGGVVLLANTQVVIHNCYFFGFSNTCLEVRAGAKVRGCSFYACWKGVIAIGKAKVSVRKCMFERCTLGVSCEGFLTASDNVASDNGCFILLKSRGRIAHNMICGPGAVAPKPYQMVTCSDGRVSVLKAVHILAHRRHPWPLFEHNVLTRCSLHLGGRRGIFVPRKCNFAHCNVVMEPMAATQVCFSGVFDISMAVYKILRYDDSRARTRSCECGGTHLCNLTVMGLVTEDVRLDHCQHSCLREEFSSSEEDD</sequence>
<dbReference type="Proteomes" id="UP000201862">
    <property type="component" value="Segment"/>
</dbReference>
<keyword evidence="7" id="KW-1119">Modulation of host cell apoptosis by virus</keyword>